<dbReference type="Gene3D" id="1.10.510.10">
    <property type="entry name" value="Transferase(Phosphotransferase) domain 1"/>
    <property type="match status" value="2"/>
</dbReference>
<evidence type="ECO:0000313" key="7">
    <source>
        <dbReference type="Proteomes" id="UP001057375"/>
    </source>
</evidence>
<evidence type="ECO:0000256" key="1">
    <source>
        <dbReference type="ARBA" id="ARBA00022741"/>
    </source>
</evidence>
<dbReference type="SUPFAM" id="SSF56112">
    <property type="entry name" value="Protein kinase-like (PK-like)"/>
    <property type="match status" value="2"/>
</dbReference>
<evidence type="ECO:0000313" key="6">
    <source>
        <dbReference type="EMBL" id="GKT36205.1"/>
    </source>
</evidence>
<feature type="region of interest" description="Disordered" evidence="4">
    <location>
        <begin position="352"/>
        <end position="380"/>
    </location>
</feature>
<dbReference type="InterPro" id="IPR011009">
    <property type="entry name" value="Kinase-like_dom_sf"/>
</dbReference>
<name>A0ABQ5KYR0_9EUKA</name>
<keyword evidence="2 3" id="KW-0067">ATP-binding</keyword>
<dbReference type="InterPro" id="IPR017441">
    <property type="entry name" value="Protein_kinase_ATP_BS"/>
</dbReference>
<dbReference type="PROSITE" id="PS00107">
    <property type="entry name" value="PROTEIN_KINASE_ATP"/>
    <property type="match status" value="1"/>
</dbReference>
<dbReference type="EMBL" id="BQXS01011163">
    <property type="protein sequence ID" value="GKT36205.1"/>
    <property type="molecule type" value="Genomic_DNA"/>
</dbReference>
<proteinExistence type="predicted"/>
<dbReference type="PROSITE" id="PS50011">
    <property type="entry name" value="PROTEIN_KINASE_DOM"/>
    <property type="match status" value="2"/>
</dbReference>
<accession>A0ABQ5KYR0</accession>
<gene>
    <name evidence="6" type="ORF">ADUPG1_009214</name>
</gene>
<keyword evidence="7" id="KW-1185">Reference proteome</keyword>
<evidence type="ECO:0000256" key="3">
    <source>
        <dbReference type="PROSITE-ProRule" id="PRU10141"/>
    </source>
</evidence>
<organism evidence="6 7">
    <name type="scientific">Aduncisulcus paluster</name>
    <dbReference type="NCBI Taxonomy" id="2918883"/>
    <lineage>
        <taxon>Eukaryota</taxon>
        <taxon>Metamonada</taxon>
        <taxon>Carpediemonas-like organisms</taxon>
        <taxon>Aduncisulcus</taxon>
    </lineage>
</organism>
<evidence type="ECO:0000256" key="2">
    <source>
        <dbReference type="ARBA" id="ARBA00022840"/>
    </source>
</evidence>
<reference evidence="6" key="1">
    <citation type="submission" date="2022-03" db="EMBL/GenBank/DDBJ databases">
        <title>Draft genome sequence of Aduncisulcus paluster, a free-living microaerophilic Fornicata.</title>
        <authorList>
            <person name="Yuyama I."/>
            <person name="Kume K."/>
            <person name="Tamura T."/>
            <person name="Inagaki Y."/>
            <person name="Hashimoto T."/>
        </authorList>
    </citation>
    <scope>NUCLEOTIDE SEQUENCE</scope>
    <source>
        <strain evidence="6">NY0171</strain>
    </source>
</reference>
<dbReference type="Pfam" id="PF00069">
    <property type="entry name" value="Pkinase"/>
    <property type="match status" value="2"/>
</dbReference>
<dbReference type="PANTHER" id="PTHR44167:SF24">
    <property type="entry name" value="SERINE_THREONINE-PROTEIN KINASE CHK2"/>
    <property type="match status" value="1"/>
</dbReference>
<dbReference type="InterPro" id="IPR000719">
    <property type="entry name" value="Prot_kinase_dom"/>
</dbReference>
<dbReference type="Proteomes" id="UP001057375">
    <property type="component" value="Unassembled WGS sequence"/>
</dbReference>
<dbReference type="PROSITE" id="PS00108">
    <property type="entry name" value="PROTEIN_KINASE_ST"/>
    <property type="match status" value="1"/>
</dbReference>
<feature type="binding site" evidence="3">
    <location>
        <position position="486"/>
    </location>
    <ligand>
        <name>ATP</name>
        <dbReference type="ChEBI" id="CHEBI:30616"/>
    </ligand>
</feature>
<feature type="domain" description="Protein kinase" evidence="5">
    <location>
        <begin position="1"/>
        <end position="279"/>
    </location>
</feature>
<sequence length="827" mass="94900">MGMKGLKVFYRQTQHFLVSPLLHQRVTIPVHLLAFPKLLANQIHWFPSLSSSIVRHVSIEFQFQLELHTPPHLSDQNLSLMRWMCMAMIECLDDVFRAPMRLVHRNIKPDNFLVRVDRNSKKCTVVLGDLGMVKILDSISSSTSSKSAIQGERKEKTKQKNSGCGTLVYNSYETLLDGTQTQKSDGYSLGMSILALFLCEPPFTSLPIFRERLMENDVCPRLSQSPLFKSLLTIEGGKYELVHKCLNEVFTELTQLDVDKRMSVHEARKKVLSIKHLLPKIGEGFKCPSIDDIVKDQLAKYGNPGCIVEEGEDVARIKKSDYGYDGKKEYGKRIEFDEPISVSLPSALQNMDKENHDIPSHDQESQSSHQDVKQIHTSQDSISTIQSTVHDHRDMITFSYERDGSGQKIFSAEENDHISKHQCLHPSSDSFFPILKDEKELEWQKYQKELNLSGVVMDRLCRLGKGGFGEVFLVEVNDIPFPCVLKRMLRKNREFLVNIEMRCRMEFEMQKKLFEDSVCFYRIPRPLYILGPLDDDWRKCDSGFIMEFCDGGSVKNFSRIWCSDGKYANDQNDSDTYNRYSDIDTSILNPVKIASVCVGMIECLDDVFRAKNSFVHRDVKPDNFLVRISSKDEEFIVVLSDLGIAQIFDSVSSTTSTTAMCDKKKEKNPNQRPSRCGTLGMSILALFLDQDPFIQMPIFRRVRSHSERIEVLKDCLREHIGPTIEDNPLFDLLLDIEGGKYYPVHACLSEVFMGLTRLDEDDRMSVHMARKKVQSIKYLLPKIGECLKRPSLDDIIFYYNQSFAVKKKEKKKEKELGEELVDGRPNE</sequence>
<dbReference type="PANTHER" id="PTHR44167">
    <property type="entry name" value="OVARIAN-SPECIFIC SERINE/THREONINE-PROTEIN KINASE LOK-RELATED"/>
    <property type="match status" value="1"/>
</dbReference>
<dbReference type="InterPro" id="IPR008271">
    <property type="entry name" value="Ser/Thr_kinase_AS"/>
</dbReference>
<evidence type="ECO:0000256" key="4">
    <source>
        <dbReference type="SAM" id="MobiDB-lite"/>
    </source>
</evidence>
<evidence type="ECO:0000259" key="5">
    <source>
        <dbReference type="PROSITE" id="PS50011"/>
    </source>
</evidence>
<feature type="compositionally biased region" description="Basic and acidic residues" evidence="4">
    <location>
        <begin position="352"/>
        <end position="374"/>
    </location>
</feature>
<comment type="caution">
    <text evidence="6">The sequence shown here is derived from an EMBL/GenBank/DDBJ whole genome shotgun (WGS) entry which is preliminary data.</text>
</comment>
<keyword evidence="1 3" id="KW-0547">Nucleotide-binding</keyword>
<protein>
    <recommendedName>
        <fullName evidence="5">Protein kinase domain-containing protein</fullName>
    </recommendedName>
</protein>
<dbReference type="SMART" id="SM00220">
    <property type="entry name" value="S_TKc"/>
    <property type="match status" value="1"/>
</dbReference>
<feature type="domain" description="Protein kinase" evidence="5">
    <location>
        <begin position="457"/>
        <end position="779"/>
    </location>
</feature>